<evidence type="ECO:0000256" key="6">
    <source>
        <dbReference type="PIRSR" id="PIRSR000106-2"/>
    </source>
</evidence>
<dbReference type="GO" id="GO:0005739">
    <property type="term" value="C:mitochondrion"/>
    <property type="evidence" value="ECO:0007669"/>
    <property type="project" value="TreeGrafter"/>
</dbReference>
<protein>
    <recommendedName>
        <fullName evidence="8">Malic enzyme</fullName>
    </recommendedName>
</protein>
<dbReference type="Proteomes" id="UP000663824">
    <property type="component" value="Unassembled WGS sequence"/>
</dbReference>
<dbReference type="PANTHER" id="PTHR23406:SF90">
    <property type="entry name" value="MALIC ENZYME-RELATED"/>
    <property type="match status" value="1"/>
</dbReference>
<dbReference type="InterPro" id="IPR012302">
    <property type="entry name" value="Malic_NAD-bd"/>
</dbReference>
<evidence type="ECO:0000256" key="7">
    <source>
        <dbReference type="PIRSR" id="PIRSR000106-3"/>
    </source>
</evidence>
<dbReference type="GO" id="GO:0046872">
    <property type="term" value="F:metal ion binding"/>
    <property type="evidence" value="ECO:0007669"/>
    <property type="project" value="UniProtKB-KW"/>
</dbReference>
<dbReference type="EMBL" id="CAJOBF010000370">
    <property type="protein sequence ID" value="CAF3806335.1"/>
    <property type="molecule type" value="Genomic_DNA"/>
</dbReference>
<evidence type="ECO:0000256" key="4">
    <source>
        <dbReference type="ARBA" id="ARBA00023002"/>
    </source>
</evidence>
<proteinExistence type="inferred from homology"/>
<dbReference type="PROSITE" id="PS00331">
    <property type="entry name" value="MALIC_ENZYMES"/>
    <property type="match status" value="1"/>
</dbReference>
<evidence type="ECO:0000313" key="15">
    <source>
        <dbReference type="EMBL" id="CAF2133748.1"/>
    </source>
</evidence>
<evidence type="ECO:0000313" key="13">
    <source>
        <dbReference type="EMBL" id="CAF2071674.1"/>
    </source>
</evidence>
<feature type="domain" description="Malic enzyme NAD-binding" evidence="9">
    <location>
        <begin position="310"/>
        <end position="563"/>
    </location>
</feature>
<accession>A0A819C063</accession>
<keyword evidence="4 8" id="KW-0560">Oxidoreductase</keyword>
<evidence type="ECO:0000256" key="8">
    <source>
        <dbReference type="RuleBase" id="RU003426"/>
    </source>
</evidence>
<dbReference type="PRINTS" id="PR00072">
    <property type="entry name" value="MALOXRDTASE"/>
</dbReference>
<dbReference type="InterPro" id="IPR015884">
    <property type="entry name" value="Malic_enzyme_CS"/>
</dbReference>
<comment type="cofactor">
    <cofactor evidence="1">
        <name>Mn(2+)</name>
        <dbReference type="ChEBI" id="CHEBI:29035"/>
    </cofactor>
</comment>
<reference evidence="17" key="1">
    <citation type="submission" date="2021-02" db="EMBL/GenBank/DDBJ databases">
        <authorList>
            <person name="Nowell W R."/>
        </authorList>
    </citation>
    <scope>NUCLEOTIDE SEQUENCE</scope>
</reference>
<dbReference type="Proteomes" id="UP000663834">
    <property type="component" value="Unassembled WGS sequence"/>
</dbReference>
<dbReference type="EMBL" id="CAJNRE010013805">
    <property type="protein sequence ID" value="CAF2121866.1"/>
    <property type="molecule type" value="Genomic_DNA"/>
</dbReference>
<dbReference type="Pfam" id="PF00390">
    <property type="entry name" value="malic"/>
    <property type="match status" value="1"/>
</dbReference>
<comment type="cofactor">
    <cofactor evidence="7">
        <name>Mg(2+)</name>
        <dbReference type="ChEBI" id="CHEBI:18420"/>
    </cofactor>
    <cofactor evidence="7">
        <name>Mn(2+)</name>
        <dbReference type="ChEBI" id="CHEBI:29035"/>
    </cofactor>
    <text evidence="7">Divalent metal cations. Prefers magnesium or manganese.</text>
</comment>
<dbReference type="PIRSF" id="PIRSF000106">
    <property type="entry name" value="ME"/>
    <property type="match status" value="1"/>
</dbReference>
<evidence type="ECO:0000256" key="5">
    <source>
        <dbReference type="PIRSR" id="PIRSR000106-1"/>
    </source>
</evidence>
<feature type="active site" description="Proton donor" evidence="5">
    <location>
        <position position="142"/>
    </location>
</feature>
<evidence type="ECO:0000256" key="2">
    <source>
        <dbReference type="ARBA" id="ARBA00008785"/>
    </source>
</evidence>
<dbReference type="EMBL" id="CAJNRF010011669">
    <property type="protein sequence ID" value="CAF2133748.1"/>
    <property type="molecule type" value="Genomic_DNA"/>
</dbReference>
<dbReference type="EMBL" id="CAJNOV010006766">
    <property type="protein sequence ID" value="CAF1258957.1"/>
    <property type="molecule type" value="Genomic_DNA"/>
</dbReference>
<dbReference type="InterPro" id="IPR001891">
    <property type="entry name" value="Malic_OxRdtase"/>
</dbReference>
<dbReference type="GO" id="GO:0004473">
    <property type="term" value="F:malate dehydrogenase (decarboxylating) (NADP+) activity"/>
    <property type="evidence" value="ECO:0007669"/>
    <property type="project" value="TreeGrafter"/>
</dbReference>
<dbReference type="InterPro" id="IPR036291">
    <property type="entry name" value="NAD(P)-bd_dom_sf"/>
</dbReference>
<evidence type="ECO:0000256" key="3">
    <source>
        <dbReference type="ARBA" id="ARBA00022723"/>
    </source>
</evidence>
<evidence type="ECO:0000313" key="18">
    <source>
        <dbReference type="Proteomes" id="UP000663842"/>
    </source>
</evidence>
<evidence type="ECO:0000313" key="16">
    <source>
        <dbReference type="EMBL" id="CAF3804690.1"/>
    </source>
</evidence>
<dbReference type="Pfam" id="PF03949">
    <property type="entry name" value="Malic_M"/>
    <property type="match status" value="1"/>
</dbReference>
<feature type="domain" description="Malic enzyme N-terminal" evidence="10">
    <location>
        <begin position="119"/>
        <end position="300"/>
    </location>
</feature>
<dbReference type="InterPro" id="IPR046346">
    <property type="entry name" value="Aminoacid_DH-like_N_sf"/>
</dbReference>
<dbReference type="EMBL" id="CAJNOW010021275">
    <property type="protein sequence ID" value="CAF1683592.1"/>
    <property type="molecule type" value="Genomic_DNA"/>
</dbReference>
<dbReference type="Proteomes" id="UP000663855">
    <property type="component" value="Unassembled WGS sequence"/>
</dbReference>
<dbReference type="NCBIfam" id="NF010052">
    <property type="entry name" value="PRK13529.1"/>
    <property type="match status" value="1"/>
</dbReference>
<organism evidence="17 18">
    <name type="scientific">Rotaria magnacalcarata</name>
    <dbReference type="NCBI Taxonomy" id="392030"/>
    <lineage>
        <taxon>Eukaryota</taxon>
        <taxon>Metazoa</taxon>
        <taxon>Spiralia</taxon>
        <taxon>Gnathifera</taxon>
        <taxon>Rotifera</taxon>
        <taxon>Eurotatoria</taxon>
        <taxon>Bdelloidea</taxon>
        <taxon>Philodinida</taxon>
        <taxon>Philodinidae</taxon>
        <taxon>Rotaria</taxon>
    </lineage>
</organism>
<dbReference type="FunFam" id="3.40.50.10380:FF:000004">
    <property type="entry name" value="Malic enzyme"/>
    <property type="match status" value="1"/>
</dbReference>
<dbReference type="InterPro" id="IPR037062">
    <property type="entry name" value="Malic_N_dom_sf"/>
</dbReference>
<dbReference type="SMART" id="SM01274">
    <property type="entry name" value="malic"/>
    <property type="match status" value="1"/>
</dbReference>
<dbReference type="Proteomes" id="UP000663866">
    <property type="component" value="Unassembled WGS sequence"/>
</dbReference>
<evidence type="ECO:0000313" key="19">
    <source>
        <dbReference type="Proteomes" id="UP000663866"/>
    </source>
</evidence>
<dbReference type="EMBL" id="CAJNRG010005001">
    <property type="protein sequence ID" value="CAF2071674.1"/>
    <property type="molecule type" value="Genomic_DNA"/>
</dbReference>
<dbReference type="Proteomes" id="UP000663887">
    <property type="component" value="Unassembled WGS sequence"/>
</dbReference>
<dbReference type="Gene3D" id="3.40.50.10380">
    <property type="entry name" value="Malic enzyme, N-terminal domain"/>
    <property type="match status" value="1"/>
</dbReference>
<dbReference type="SUPFAM" id="SSF51735">
    <property type="entry name" value="NAD(P)-binding Rossmann-fold domains"/>
    <property type="match status" value="1"/>
</dbReference>
<evidence type="ECO:0000256" key="1">
    <source>
        <dbReference type="ARBA" id="ARBA00001936"/>
    </source>
</evidence>
<sequence length="605" mass="67706">MLTQSRMRLGQIYQYLSKSLLLQQPCSSRKTTIIYQKIGTTASSDELSTQGYANGIDVLLSRRANKGQAFSMEERDAYRVRGLLPATFSSPHLQVERFMENLRRMPDDLSRYMALASLQDINEKLFYRIALEHTQEIMPLVYTPTVGLACQKYSLIFAKPKGLFISIFDKGSIYDVLCNWPVNDVRAIVVTDGERILGLGDLGCNGMGISVGKLSLYTALAGVRPEYCLPITLDVGTNSEVYLNDRYYLGVRQKRVQGNEYDEFVDEFMQAVVKRFGKQCLIQFEDFANHNAFRLLAKYRDTYCTFNDDIQGTASVAVAGILGAIKITGKKLVDNRFLFYGAGEASIGIAELLSLALTREGLSQEEARKKIFLVDSKGLIVKNRPGSKLNREKKQFAHEHEPVTKLIDVVHTVKPSFLIGAAGQGAAFTSDVLEAMGSINKRPVIFALSNPTSKAECTAREAYEATDGQCVFASGSPFPRFEYNDKIFIPGQGNNSYIFPGVGLAIVTFGIRHIPDELFYLAAKTLSEQVTEADLSVGLVYPPIEKIRQVSRKIAVKISEYAYDKNLATVWPKPDNLDKFLFEKQYSVEYDDGLPPRWEKPNYST</sequence>
<dbReference type="FunFam" id="3.40.50.720:FF:000060">
    <property type="entry name" value="Malic enzyme"/>
    <property type="match status" value="1"/>
</dbReference>
<comment type="caution">
    <text evidence="17">The sequence shown here is derived from an EMBL/GenBank/DDBJ whole genome shotgun (WGS) entry which is preliminary data.</text>
</comment>
<dbReference type="GO" id="GO:0051287">
    <property type="term" value="F:NAD binding"/>
    <property type="evidence" value="ECO:0007669"/>
    <property type="project" value="InterPro"/>
</dbReference>
<dbReference type="GO" id="GO:0006108">
    <property type="term" value="P:malate metabolic process"/>
    <property type="evidence" value="ECO:0007669"/>
    <property type="project" value="TreeGrafter"/>
</dbReference>
<feature type="binding site" evidence="6">
    <location>
        <position position="195"/>
    </location>
    <ligand>
        <name>(S)-malate</name>
        <dbReference type="ChEBI" id="CHEBI:15589"/>
    </ligand>
</feature>
<evidence type="ECO:0000259" key="10">
    <source>
        <dbReference type="SMART" id="SM01274"/>
    </source>
</evidence>
<evidence type="ECO:0000259" key="9">
    <source>
        <dbReference type="SMART" id="SM00919"/>
    </source>
</evidence>
<feature type="binding site" evidence="7">
    <location>
        <position position="285"/>
    </location>
    <ligand>
        <name>a divalent metal cation</name>
        <dbReference type="ChEBI" id="CHEBI:60240"/>
    </ligand>
</feature>
<keyword evidence="19" id="KW-1185">Reference proteome</keyword>
<dbReference type="SMART" id="SM00919">
    <property type="entry name" value="Malic_M"/>
    <property type="match status" value="1"/>
</dbReference>
<feature type="binding site" evidence="7">
    <location>
        <position position="309"/>
    </location>
    <ligand>
        <name>a divalent metal cation</name>
        <dbReference type="ChEBI" id="CHEBI:60240"/>
    </ligand>
</feature>
<comment type="similarity">
    <text evidence="2 8">Belongs to the malic enzymes family.</text>
</comment>
<name>A0A819C063_9BILA</name>
<evidence type="ECO:0000313" key="14">
    <source>
        <dbReference type="EMBL" id="CAF2121866.1"/>
    </source>
</evidence>
<feature type="binding site" evidence="6">
    <location>
        <position position="494"/>
    </location>
    <ligand>
        <name>(S)-malate</name>
        <dbReference type="ChEBI" id="CHEBI:15589"/>
    </ligand>
</feature>
<dbReference type="PANTHER" id="PTHR23406">
    <property type="entry name" value="MALIC ENZYME-RELATED"/>
    <property type="match status" value="1"/>
</dbReference>
<dbReference type="EMBL" id="CAJOBG010000369">
    <property type="protein sequence ID" value="CAF3804690.1"/>
    <property type="molecule type" value="Genomic_DNA"/>
</dbReference>
<evidence type="ECO:0000313" key="12">
    <source>
        <dbReference type="EMBL" id="CAF1683592.1"/>
    </source>
</evidence>
<dbReference type="SUPFAM" id="SSF53223">
    <property type="entry name" value="Aminoacid dehydrogenase-like, N-terminal domain"/>
    <property type="match status" value="1"/>
</dbReference>
<dbReference type="CDD" id="cd05312">
    <property type="entry name" value="NAD_bind_1_malic_enz"/>
    <property type="match status" value="1"/>
</dbReference>
<dbReference type="Proteomes" id="UP000663856">
    <property type="component" value="Unassembled WGS sequence"/>
</dbReference>
<evidence type="ECO:0000313" key="11">
    <source>
        <dbReference type="EMBL" id="CAF1258957.1"/>
    </source>
</evidence>
<dbReference type="InterPro" id="IPR012301">
    <property type="entry name" value="Malic_N_dom"/>
</dbReference>
<keyword evidence="3 7" id="KW-0479">Metal-binding</keyword>
<evidence type="ECO:0000313" key="17">
    <source>
        <dbReference type="EMBL" id="CAF3806335.1"/>
    </source>
</evidence>
<feature type="binding site" evidence="6">
    <location>
        <position position="450"/>
    </location>
    <ligand>
        <name>(S)-malate</name>
        <dbReference type="ChEBI" id="CHEBI:15589"/>
    </ligand>
</feature>
<feature type="binding site" evidence="7">
    <location>
        <position position="286"/>
    </location>
    <ligand>
        <name>a divalent metal cation</name>
        <dbReference type="ChEBI" id="CHEBI:60240"/>
    </ligand>
</feature>
<dbReference type="OrthoDB" id="5365701at2759"/>
<gene>
    <name evidence="11" type="ORF">CJN711_LOCUS14883</name>
    <name evidence="12" type="ORF">KQP761_LOCUS37596</name>
    <name evidence="14" type="ORF">MBJ925_LOCUS26088</name>
    <name evidence="16" type="ORF">OVN521_LOCUS4085</name>
    <name evidence="17" type="ORF">UXM345_LOCUS5113</name>
    <name evidence="15" type="ORF">WKI299_LOCUS26761</name>
    <name evidence="13" type="ORF">XDN619_LOCUS12705</name>
</gene>
<dbReference type="Gene3D" id="3.40.50.720">
    <property type="entry name" value="NAD(P)-binding Rossmann-like Domain"/>
    <property type="match status" value="1"/>
</dbReference>
<dbReference type="Proteomes" id="UP000663842">
    <property type="component" value="Unassembled WGS sequence"/>
</dbReference>
<dbReference type="AlphaFoldDB" id="A0A819C063"/>
<feature type="active site" description="Proton acceptor" evidence="5">
    <location>
        <position position="213"/>
    </location>
</feature>